<reference evidence="1" key="2">
    <citation type="submission" date="2015-05" db="EMBL/GenBank/DDBJ databases">
        <title>Draft genome sequence of Actinomyces odontolyticus (ATCC 17982).</title>
        <authorList>
            <person name="Sudarsanam P."/>
            <person name="Ley R."/>
            <person name="Guruge J."/>
            <person name="Turnbaugh P.J."/>
            <person name="Mahowald M."/>
            <person name="Liep D."/>
            <person name="Gordon J."/>
        </authorList>
    </citation>
    <scope>NUCLEOTIDE SEQUENCE</scope>
    <source>
        <strain evidence="1">ATCC 17982</strain>
    </source>
</reference>
<proteinExistence type="predicted"/>
<reference evidence="1" key="1">
    <citation type="submission" date="2007-04" db="EMBL/GenBank/DDBJ databases">
        <authorList>
            <person name="Fulton L."/>
            <person name="Clifton S."/>
            <person name="Fulton B."/>
            <person name="Xu J."/>
            <person name="Minx P."/>
            <person name="Pepin K.H."/>
            <person name="Johnson M."/>
            <person name="Thiruvilangam P."/>
            <person name="Bhonagiri V."/>
            <person name="Nash W.E."/>
            <person name="Mardis E.R."/>
            <person name="Wilson R.K."/>
        </authorList>
    </citation>
    <scope>NUCLEOTIDE SEQUENCE [LARGE SCALE GENOMIC DNA]</scope>
    <source>
        <strain evidence="1">ATCC 17982</strain>
    </source>
</reference>
<gene>
    <name evidence="1" type="ORF">ACTODO_00722</name>
</gene>
<dbReference type="Proteomes" id="UP000003553">
    <property type="component" value="Unassembled WGS sequence"/>
</dbReference>
<sequence length="41" mass="4536">MGIDEDATDIEKHGARTALGVHAFRSFWYCEGPTTDPLEVV</sequence>
<dbReference type="HOGENOM" id="CLU_3264513_0_0_11"/>
<comment type="caution">
    <text evidence="1">The sequence shown here is derived from an EMBL/GenBank/DDBJ whole genome shotgun (WGS) entry which is preliminary data.</text>
</comment>
<keyword evidence="2" id="KW-1185">Reference proteome</keyword>
<dbReference type="EMBL" id="AAYI02000004">
    <property type="protein sequence ID" value="EDN80282.1"/>
    <property type="molecule type" value="Genomic_DNA"/>
</dbReference>
<evidence type="ECO:0000313" key="2">
    <source>
        <dbReference type="Proteomes" id="UP000003553"/>
    </source>
</evidence>
<dbReference type="AlphaFoldDB" id="A7BAQ9"/>
<evidence type="ECO:0000313" key="1">
    <source>
        <dbReference type="EMBL" id="EDN80282.1"/>
    </source>
</evidence>
<organism evidence="1 2">
    <name type="scientific">Schaalia dentiphila ATCC 17982</name>
    <dbReference type="NCBI Taxonomy" id="411466"/>
    <lineage>
        <taxon>Bacteria</taxon>
        <taxon>Bacillati</taxon>
        <taxon>Actinomycetota</taxon>
        <taxon>Actinomycetes</taxon>
        <taxon>Actinomycetales</taxon>
        <taxon>Actinomycetaceae</taxon>
        <taxon>Schaalia</taxon>
        <taxon>Schaalia dentiphila</taxon>
    </lineage>
</organism>
<protein>
    <submittedName>
        <fullName evidence="1">Uncharacterized protein</fullName>
    </submittedName>
</protein>
<name>A7BAQ9_9ACTO</name>
<accession>A7BAQ9</accession>